<dbReference type="EMBL" id="JACOMF010000022">
    <property type="protein sequence ID" value="MBC4017041.1"/>
    <property type="molecule type" value="Genomic_DNA"/>
</dbReference>
<dbReference type="Proteomes" id="UP000600101">
    <property type="component" value="Unassembled WGS sequence"/>
</dbReference>
<sequence>MSRDVEFLGEDAPVSEAAVMMGELEVGAVPVGTADRLLGILTDRDILYRVVAKGLDCSVVKVREVMTRPVIGCGEDDAVPAVMDIMASHHIRRMPVRDATGRTVGWITLADLSRRLLLDSGTLQNALREITEAPA</sequence>
<feature type="domain" description="CBS" evidence="3">
    <location>
        <begin position="66"/>
        <end position="123"/>
    </location>
</feature>
<keyword evidence="1 2" id="KW-0129">CBS domain</keyword>
<comment type="caution">
    <text evidence="4">The sequence shown here is derived from an EMBL/GenBank/DDBJ whole genome shotgun (WGS) entry which is preliminary data.</text>
</comment>
<gene>
    <name evidence="4" type="ORF">H7965_17130</name>
</gene>
<dbReference type="InterPro" id="IPR000644">
    <property type="entry name" value="CBS_dom"/>
</dbReference>
<dbReference type="SUPFAM" id="SSF54631">
    <property type="entry name" value="CBS-domain pair"/>
    <property type="match status" value="1"/>
</dbReference>
<dbReference type="Gene3D" id="3.10.580.10">
    <property type="entry name" value="CBS-domain"/>
    <property type="match status" value="1"/>
</dbReference>
<dbReference type="SMART" id="SM00116">
    <property type="entry name" value="CBS"/>
    <property type="match status" value="2"/>
</dbReference>
<dbReference type="PANTHER" id="PTHR43080">
    <property type="entry name" value="CBS DOMAIN-CONTAINING PROTEIN CBSX3, MITOCHONDRIAL"/>
    <property type="match status" value="1"/>
</dbReference>
<keyword evidence="5" id="KW-1185">Reference proteome</keyword>
<organism evidence="4 5">
    <name type="scientific">Siccirubricoccus deserti</name>
    <dbReference type="NCBI Taxonomy" id="2013562"/>
    <lineage>
        <taxon>Bacteria</taxon>
        <taxon>Pseudomonadati</taxon>
        <taxon>Pseudomonadota</taxon>
        <taxon>Alphaproteobacteria</taxon>
        <taxon>Acetobacterales</taxon>
        <taxon>Roseomonadaceae</taxon>
        <taxon>Siccirubricoccus</taxon>
    </lineage>
</organism>
<dbReference type="InterPro" id="IPR046342">
    <property type="entry name" value="CBS_dom_sf"/>
</dbReference>
<protein>
    <submittedName>
        <fullName evidence="4">CBS domain-containing protein</fullName>
    </submittedName>
</protein>
<dbReference type="PROSITE" id="PS51371">
    <property type="entry name" value="CBS"/>
    <property type="match status" value="2"/>
</dbReference>
<evidence type="ECO:0000256" key="2">
    <source>
        <dbReference type="PROSITE-ProRule" id="PRU00703"/>
    </source>
</evidence>
<evidence type="ECO:0000313" key="4">
    <source>
        <dbReference type="EMBL" id="MBC4017041.1"/>
    </source>
</evidence>
<evidence type="ECO:0000313" key="5">
    <source>
        <dbReference type="Proteomes" id="UP000600101"/>
    </source>
</evidence>
<reference evidence="4" key="1">
    <citation type="submission" date="2020-08" db="EMBL/GenBank/DDBJ databases">
        <authorList>
            <person name="Hu Y."/>
            <person name="Nguyen S.V."/>
            <person name="Li F."/>
            <person name="Fanning S."/>
        </authorList>
    </citation>
    <scope>NUCLEOTIDE SEQUENCE</scope>
    <source>
        <strain evidence="4">SYSU D8009</strain>
    </source>
</reference>
<dbReference type="PANTHER" id="PTHR43080:SF2">
    <property type="entry name" value="CBS DOMAIN-CONTAINING PROTEIN"/>
    <property type="match status" value="1"/>
</dbReference>
<proteinExistence type="predicted"/>
<evidence type="ECO:0000259" key="3">
    <source>
        <dbReference type="PROSITE" id="PS51371"/>
    </source>
</evidence>
<dbReference type="InterPro" id="IPR051257">
    <property type="entry name" value="Diverse_CBS-Domain"/>
</dbReference>
<accession>A0A9X0QZU5</accession>
<dbReference type="Pfam" id="PF00571">
    <property type="entry name" value="CBS"/>
    <property type="match status" value="2"/>
</dbReference>
<evidence type="ECO:0000256" key="1">
    <source>
        <dbReference type="ARBA" id="ARBA00023122"/>
    </source>
</evidence>
<dbReference type="AlphaFoldDB" id="A0A9X0QZU5"/>
<feature type="domain" description="CBS" evidence="3">
    <location>
        <begin position="1"/>
        <end position="57"/>
    </location>
</feature>
<name>A0A9X0QZU5_9PROT</name>